<name>A0A2N5CA98_9BURK</name>
<dbReference type="SUPFAM" id="SSF52833">
    <property type="entry name" value="Thioredoxin-like"/>
    <property type="match status" value="1"/>
</dbReference>
<dbReference type="Proteomes" id="UP000234341">
    <property type="component" value="Unassembled WGS sequence"/>
</dbReference>
<keyword evidence="3" id="KW-0812">Transmembrane</keyword>
<keyword evidence="3" id="KW-0472">Membrane</keyword>
<dbReference type="Gene3D" id="3.40.30.10">
    <property type="entry name" value="Glutaredoxin"/>
    <property type="match status" value="1"/>
</dbReference>
<evidence type="ECO:0000256" key="1">
    <source>
        <dbReference type="ARBA" id="ARBA00010996"/>
    </source>
</evidence>
<evidence type="ECO:0000256" key="3">
    <source>
        <dbReference type="SAM" id="Phobius"/>
    </source>
</evidence>
<dbReference type="CDD" id="cd02968">
    <property type="entry name" value="SCO"/>
    <property type="match status" value="1"/>
</dbReference>
<evidence type="ECO:0000313" key="7">
    <source>
        <dbReference type="Proteomes" id="UP000234341"/>
    </source>
</evidence>
<dbReference type="PROSITE" id="PS51352">
    <property type="entry name" value="THIOREDOXIN_2"/>
    <property type="match status" value="1"/>
</dbReference>
<evidence type="ECO:0000256" key="4">
    <source>
        <dbReference type="SAM" id="SignalP"/>
    </source>
</evidence>
<dbReference type="RefSeq" id="WP_101682814.1">
    <property type="nucleotide sequence ID" value="NZ_PJRP01000008.1"/>
</dbReference>
<reference evidence="6 7" key="1">
    <citation type="submission" date="2017-12" db="EMBL/GenBank/DDBJ databases">
        <title>Genome sequence of the active heterotrophic nitrifier-denitrifier, Cupriavidus pauculus UM1.</title>
        <authorList>
            <person name="Putonti C."/>
            <person name="Castignetti D."/>
        </authorList>
    </citation>
    <scope>NUCLEOTIDE SEQUENCE [LARGE SCALE GENOMIC DNA]</scope>
    <source>
        <strain evidence="6 7">UM1</strain>
    </source>
</reference>
<evidence type="ECO:0000313" key="6">
    <source>
        <dbReference type="EMBL" id="PLP99160.1"/>
    </source>
</evidence>
<dbReference type="InterPro" id="IPR013766">
    <property type="entry name" value="Thioredoxin_domain"/>
</dbReference>
<feature type="signal peptide" evidence="4">
    <location>
        <begin position="1"/>
        <end position="20"/>
    </location>
</feature>
<accession>A0A2N5CA98</accession>
<dbReference type="InterPro" id="IPR003782">
    <property type="entry name" value="SCO1/SenC"/>
</dbReference>
<protein>
    <recommendedName>
        <fullName evidence="5">Thioredoxin domain-containing protein</fullName>
    </recommendedName>
</protein>
<evidence type="ECO:0000256" key="2">
    <source>
        <dbReference type="ARBA" id="ARBA00023008"/>
    </source>
</evidence>
<organism evidence="6 7">
    <name type="scientific">Cupriavidus pauculus</name>
    <dbReference type="NCBI Taxonomy" id="82633"/>
    <lineage>
        <taxon>Bacteria</taxon>
        <taxon>Pseudomonadati</taxon>
        <taxon>Pseudomonadota</taxon>
        <taxon>Betaproteobacteria</taxon>
        <taxon>Burkholderiales</taxon>
        <taxon>Burkholderiaceae</taxon>
        <taxon>Cupriavidus</taxon>
    </lineage>
</organism>
<proteinExistence type="inferred from homology"/>
<dbReference type="AlphaFoldDB" id="A0A2N5CA98"/>
<dbReference type="Pfam" id="PF02630">
    <property type="entry name" value="SCO1-SenC"/>
    <property type="match status" value="1"/>
</dbReference>
<keyword evidence="4" id="KW-0732">Signal</keyword>
<comment type="caution">
    <text evidence="6">The sequence shown here is derived from an EMBL/GenBank/DDBJ whole genome shotgun (WGS) entry which is preliminary data.</text>
</comment>
<comment type="similarity">
    <text evidence="1">Belongs to the SCO1/2 family.</text>
</comment>
<sequence>MNARAAALALIAWLALPTQAAPLALPAPPDMAFAPIPGKQLPADLSFRDDDGRPVRLQDLSRDRPLVLVPGYYRCTNLCSTVMDGVLESLAQAHLPHDAWRVAAVSIDSHETVATAAAKKPHYGALLAAAGGDLHMLTGDAGTIDALMRAIGMRASPLPDADQIAHPAGFVVVTPDGRISRSFSGVRFDAAALRTAIEQAAAGRVGSPAQQLLMRCVHFDPQTGRYTMTILDGIRMVFLSAFAALGIGWLWHTGRRQRGRPS</sequence>
<dbReference type="InterPro" id="IPR036249">
    <property type="entry name" value="Thioredoxin-like_sf"/>
</dbReference>
<gene>
    <name evidence="6" type="ORF">CYJ10_17845</name>
</gene>
<evidence type="ECO:0000259" key="5">
    <source>
        <dbReference type="PROSITE" id="PS51352"/>
    </source>
</evidence>
<keyword evidence="2" id="KW-0186">Copper</keyword>
<feature type="chain" id="PRO_5014982426" description="Thioredoxin domain-containing protein" evidence="4">
    <location>
        <begin position="21"/>
        <end position="262"/>
    </location>
</feature>
<feature type="transmembrane region" description="Helical" evidence="3">
    <location>
        <begin position="233"/>
        <end position="251"/>
    </location>
</feature>
<feature type="domain" description="Thioredoxin" evidence="5">
    <location>
        <begin position="35"/>
        <end position="202"/>
    </location>
</feature>
<dbReference type="OrthoDB" id="9786756at2"/>
<dbReference type="EMBL" id="PJRP01000008">
    <property type="protein sequence ID" value="PLP99160.1"/>
    <property type="molecule type" value="Genomic_DNA"/>
</dbReference>
<keyword evidence="3" id="KW-1133">Transmembrane helix</keyword>